<dbReference type="RefSeq" id="WP_157947926.1">
    <property type="nucleotide sequence ID" value="NZ_BKAW01000009.1"/>
</dbReference>
<reference evidence="2 3" key="1">
    <citation type="submission" date="2019-07" db="EMBL/GenBank/DDBJ databases">
        <title>Whole genome shotgun sequence of Staphylococcus cohnii subsp. urealyticus NBRC 109766.</title>
        <authorList>
            <person name="Hosoyama A."/>
            <person name="Uohara A."/>
            <person name="Ohji S."/>
            <person name="Ichikawa N."/>
        </authorList>
    </citation>
    <scope>NUCLEOTIDE SEQUENCE [LARGE SCALE GENOMIC DNA]</scope>
    <source>
        <strain evidence="2 3">NBRC 109766</strain>
    </source>
</reference>
<proteinExistence type="predicted"/>
<keyword evidence="1" id="KW-0812">Transmembrane</keyword>
<dbReference type="EMBL" id="BKAW01000009">
    <property type="protein sequence ID" value="GEQ03681.1"/>
    <property type="molecule type" value="Genomic_DNA"/>
</dbReference>
<name>A0AB34AK27_STAUR</name>
<evidence type="ECO:0000256" key="1">
    <source>
        <dbReference type="SAM" id="Phobius"/>
    </source>
</evidence>
<organism evidence="2 3">
    <name type="scientific">Staphylococcus ureilyticus</name>
    <name type="common">Staphylococcus cohnii subsp. urealyticus</name>
    <dbReference type="NCBI Taxonomy" id="94138"/>
    <lineage>
        <taxon>Bacteria</taxon>
        <taxon>Bacillati</taxon>
        <taxon>Bacillota</taxon>
        <taxon>Bacilli</taxon>
        <taxon>Bacillales</taxon>
        <taxon>Staphylococcaceae</taxon>
        <taxon>Staphylococcus</taxon>
        <taxon>Staphylococcus cohnii species complex</taxon>
    </lineage>
</organism>
<keyword evidence="1" id="KW-0472">Membrane</keyword>
<keyword evidence="1" id="KW-1133">Transmembrane helix</keyword>
<dbReference type="AlphaFoldDB" id="A0AB34AK27"/>
<evidence type="ECO:0000313" key="3">
    <source>
        <dbReference type="Proteomes" id="UP000321839"/>
    </source>
</evidence>
<keyword evidence="3" id="KW-1185">Reference proteome</keyword>
<dbReference type="Proteomes" id="UP000321839">
    <property type="component" value="Unassembled WGS sequence"/>
</dbReference>
<evidence type="ECO:0000313" key="2">
    <source>
        <dbReference type="EMBL" id="GEQ03681.1"/>
    </source>
</evidence>
<gene>
    <name evidence="2" type="ORF">SCO02_21220</name>
</gene>
<feature type="transmembrane region" description="Helical" evidence="1">
    <location>
        <begin position="28"/>
        <end position="47"/>
    </location>
</feature>
<sequence>MKFSSILISIITGLLMFLVTFYTSNHSVIPSLFMGIVGLVTNIWIGIEAKKRL</sequence>
<protein>
    <submittedName>
        <fullName evidence="2">Uncharacterized protein</fullName>
    </submittedName>
</protein>
<feature type="transmembrane region" description="Helical" evidence="1">
    <location>
        <begin position="5"/>
        <end position="22"/>
    </location>
</feature>
<accession>A0AB34AK27</accession>
<comment type="caution">
    <text evidence="2">The sequence shown here is derived from an EMBL/GenBank/DDBJ whole genome shotgun (WGS) entry which is preliminary data.</text>
</comment>